<keyword evidence="1" id="KW-0695">RNA-directed DNA polymerase</keyword>
<dbReference type="InterPro" id="IPR050951">
    <property type="entry name" value="Retrovirus_Pol_polyprotein"/>
</dbReference>
<accession>A0A699KUN3</accession>
<keyword evidence="1" id="KW-0548">Nucleotidyltransferase</keyword>
<dbReference type="InterPro" id="IPR043502">
    <property type="entry name" value="DNA/RNA_pol_sf"/>
</dbReference>
<name>A0A699KUN3_TANCI</name>
<proteinExistence type="predicted"/>
<dbReference type="Gene3D" id="3.30.70.270">
    <property type="match status" value="2"/>
</dbReference>
<protein>
    <submittedName>
        <fullName evidence="1">Putative reverse transcriptase domain-containing protein</fullName>
    </submittedName>
</protein>
<dbReference type="AlphaFoldDB" id="A0A699KUN3"/>
<dbReference type="EMBL" id="BKCJ010555783">
    <property type="protein sequence ID" value="GFB11766.1"/>
    <property type="molecule type" value="Genomic_DNA"/>
</dbReference>
<sequence>MDWLSNHHAVIVSYEKIVHIPLPNREILEIKGERPEKDPRLLLCIKVDEKKLDDIRIVRDFPEVFPDDFSGLPPVRVIEFRIDLILGALPVTILDLLKKEKLYAKFSKCEFWLQEVQFLGHVVNRDGIHVDPSKVESVTNWKTPESHIEIRSFLRLVGYYRRFIKNFSKIAKPLTLLNQNNKAYVWGDKQEEAFRIL</sequence>
<evidence type="ECO:0000313" key="1">
    <source>
        <dbReference type="EMBL" id="GFB11766.1"/>
    </source>
</evidence>
<dbReference type="PANTHER" id="PTHR37984:SF5">
    <property type="entry name" value="PROTEIN NYNRIN-LIKE"/>
    <property type="match status" value="1"/>
</dbReference>
<dbReference type="SUPFAM" id="SSF56672">
    <property type="entry name" value="DNA/RNA polymerases"/>
    <property type="match status" value="1"/>
</dbReference>
<dbReference type="PANTHER" id="PTHR37984">
    <property type="entry name" value="PROTEIN CBG26694"/>
    <property type="match status" value="1"/>
</dbReference>
<organism evidence="1">
    <name type="scientific">Tanacetum cinerariifolium</name>
    <name type="common">Dalmatian daisy</name>
    <name type="synonym">Chrysanthemum cinerariifolium</name>
    <dbReference type="NCBI Taxonomy" id="118510"/>
    <lineage>
        <taxon>Eukaryota</taxon>
        <taxon>Viridiplantae</taxon>
        <taxon>Streptophyta</taxon>
        <taxon>Embryophyta</taxon>
        <taxon>Tracheophyta</taxon>
        <taxon>Spermatophyta</taxon>
        <taxon>Magnoliopsida</taxon>
        <taxon>eudicotyledons</taxon>
        <taxon>Gunneridae</taxon>
        <taxon>Pentapetalae</taxon>
        <taxon>asterids</taxon>
        <taxon>campanulids</taxon>
        <taxon>Asterales</taxon>
        <taxon>Asteraceae</taxon>
        <taxon>Asteroideae</taxon>
        <taxon>Anthemideae</taxon>
        <taxon>Anthemidinae</taxon>
        <taxon>Tanacetum</taxon>
    </lineage>
</organism>
<dbReference type="GO" id="GO:0003964">
    <property type="term" value="F:RNA-directed DNA polymerase activity"/>
    <property type="evidence" value="ECO:0007669"/>
    <property type="project" value="UniProtKB-KW"/>
</dbReference>
<comment type="caution">
    <text evidence="1">The sequence shown here is derived from an EMBL/GenBank/DDBJ whole genome shotgun (WGS) entry which is preliminary data.</text>
</comment>
<reference evidence="1" key="1">
    <citation type="journal article" date="2019" name="Sci. Rep.">
        <title>Draft genome of Tanacetum cinerariifolium, the natural source of mosquito coil.</title>
        <authorList>
            <person name="Yamashiro T."/>
            <person name="Shiraishi A."/>
            <person name="Satake H."/>
            <person name="Nakayama K."/>
        </authorList>
    </citation>
    <scope>NUCLEOTIDE SEQUENCE</scope>
</reference>
<dbReference type="InterPro" id="IPR043128">
    <property type="entry name" value="Rev_trsase/Diguanyl_cyclase"/>
</dbReference>
<dbReference type="FunFam" id="3.30.70.270:FF:000020">
    <property type="entry name" value="Transposon Tf2-6 polyprotein-like Protein"/>
    <property type="match status" value="1"/>
</dbReference>
<keyword evidence="1" id="KW-0808">Transferase</keyword>
<gene>
    <name evidence="1" type="ORF">Tci_683737</name>
</gene>